<feature type="signal peptide" evidence="12">
    <location>
        <begin position="1"/>
        <end position="33"/>
    </location>
</feature>
<dbReference type="Pfam" id="PF00593">
    <property type="entry name" value="TonB_dep_Rec_b-barrel"/>
    <property type="match status" value="1"/>
</dbReference>
<dbReference type="SUPFAM" id="SSF56935">
    <property type="entry name" value="Porins"/>
    <property type="match status" value="1"/>
</dbReference>
<dbReference type="GO" id="GO:0015344">
    <property type="term" value="F:siderophore uptake transmembrane transporter activity"/>
    <property type="evidence" value="ECO:0007669"/>
    <property type="project" value="TreeGrafter"/>
</dbReference>
<evidence type="ECO:0000259" key="14">
    <source>
        <dbReference type="Pfam" id="PF07715"/>
    </source>
</evidence>
<keyword evidence="9 10" id="KW-0998">Cell outer membrane</keyword>
<reference evidence="15" key="1">
    <citation type="submission" date="2016-08" db="EMBL/GenBank/DDBJ databases">
        <authorList>
            <person name="Seilhamer J.J."/>
        </authorList>
    </citation>
    <scope>NUCLEOTIDE SEQUENCE</scope>
    <source>
        <strain evidence="15">86</strain>
    </source>
</reference>
<keyword evidence="5 12" id="KW-0732">Signal</keyword>
<name>A0A212LVN1_9FIRM</name>
<evidence type="ECO:0000256" key="6">
    <source>
        <dbReference type="ARBA" id="ARBA00023077"/>
    </source>
</evidence>
<evidence type="ECO:0000256" key="1">
    <source>
        <dbReference type="ARBA" id="ARBA00004571"/>
    </source>
</evidence>
<evidence type="ECO:0000256" key="5">
    <source>
        <dbReference type="ARBA" id="ARBA00022729"/>
    </source>
</evidence>
<dbReference type="InterPro" id="IPR000531">
    <property type="entry name" value="Beta-barrel_TonB"/>
</dbReference>
<evidence type="ECO:0000256" key="2">
    <source>
        <dbReference type="ARBA" id="ARBA00022448"/>
    </source>
</evidence>
<dbReference type="InterPro" id="IPR036942">
    <property type="entry name" value="Beta-barrel_TonB_sf"/>
</dbReference>
<keyword evidence="2 10" id="KW-0813">Transport</keyword>
<evidence type="ECO:0000259" key="13">
    <source>
        <dbReference type="Pfam" id="PF00593"/>
    </source>
</evidence>
<proteinExistence type="inferred from homology"/>
<evidence type="ECO:0000256" key="3">
    <source>
        <dbReference type="ARBA" id="ARBA00022452"/>
    </source>
</evidence>
<evidence type="ECO:0000256" key="7">
    <source>
        <dbReference type="ARBA" id="ARBA00023136"/>
    </source>
</evidence>
<evidence type="ECO:0000256" key="10">
    <source>
        <dbReference type="PROSITE-ProRule" id="PRU01360"/>
    </source>
</evidence>
<gene>
    <name evidence="15" type="ORF">KL86SPO_40062</name>
</gene>
<dbReference type="CDD" id="cd01347">
    <property type="entry name" value="ligand_gated_channel"/>
    <property type="match status" value="1"/>
</dbReference>
<feature type="domain" description="TonB-dependent receptor plug" evidence="14">
    <location>
        <begin position="57"/>
        <end position="164"/>
    </location>
</feature>
<dbReference type="Gene3D" id="2.170.130.10">
    <property type="entry name" value="TonB-dependent receptor, plug domain"/>
    <property type="match status" value="1"/>
</dbReference>
<accession>A0A212LVN1</accession>
<evidence type="ECO:0000256" key="8">
    <source>
        <dbReference type="ARBA" id="ARBA00023170"/>
    </source>
</evidence>
<feature type="chain" id="PRO_5012758613" evidence="12">
    <location>
        <begin position="34"/>
        <end position="674"/>
    </location>
</feature>
<comment type="similarity">
    <text evidence="10 11">Belongs to the TonB-dependent receptor family.</text>
</comment>
<dbReference type="GO" id="GO:0044718">
    <property type="term" value="P:siderophore transmembrane transport"/>
    <property type="evidence" value="ECO:0007669"/>
    <property type="project" value="TreeGrafter"/>
</dbReference>
<keyword evidence="7 10" id="KW-0472">Membrane</keyword>
<dbReference type="PANTHER" id="PTHR30069:SF29">
    <property type="entry name" value="HEMOGLOBIN AND HEMOGLOBIN-HAPTOGLOBIN-BINDING PROTEIN 1-RELATED"/>
    <property type="match status" value="1"/>
</dbReference>
<keyword evidence="4 10" id="KW-0812">Transmembrane</keyword>
<sequence>MKQLVSRTAFTRKIAIGMLVPAAVLLSAGTVSAAEEEDAFTLDPVIITAQRYATRDLDTPAAVSVYTQEELKATGATSVIEALKYSEGIIYHAQGPTGNAQGTMTSKVIIRGVEKGTLVLMDGVPLNLHGRYNLEDIPLDDIEKIEIIRGGGSVLYGSEATGGVINIISKSKKSNSITVAAGNNGTQNHNVSLQAGKFGINYSINKTDEIDHISGGFTRSSDPSKASYIPKRYYDFSGNDRQALSWRYTFDDNWDFSHSYGTSDSTYFYRHAEAANKATVSSLSSTSNFDTTYNRMQLNYKQDNVKAAFYFNQKELDNRKTEYWKTTGKGSTSKYEQLGTPSITNGADKDRTVGLDVQNTWKFSGDTLLVGFNAQRESYESKEKVDNGAWDNRAFDRNLYSIYGQYDHKLDNSSNLILSARETWTKGAVDDRNYSKFTPQLQYLKKLEENTSFYANAGMSFMMPTFTQIYGTAGRVKGNPSVKPQQGKHYEMGLKRNTDTHAWRLAVFNYEIDDSISTTYKADTDLFETTNEDIKNTGIELACSIDNGGGWHTNWGISYSNPQKYETDKEGKSKGWHRYYGKLQLNGGINYANEKWKAALTATYLADRERDTDAGGSIKPMLLTGANISYKVAADREIYLTVDNIFDRKDITSHSTSEYYTLGRTVQLGYKINL</sequence>
<dbReference type="GO" id="GO:0009279">
    <property type="term" value="C:cell outer membrane"/>
    <property type="evidence" value="ECO:0007669"/>
    <property type="project" value="UniProtKB-SubCell"/>
</dbReference>
<evidence type="ECO:0000256" key="4">
    <source>
        <dbReference type="ARBA" id="ARBA00022692"/>
    </source>
</evidence>
<evidence type="ECO:0000256" key="12">
    <source>
        <dbReference type="SAM" id="SignalP"/>
    </source>
</evidence>
<evidence type="ECO:0000256" key="11">
    <source>
        <dbReference type="RuleBase" id="RU003357"/>
    </source>
</evidence>
<evidence type="ECO:0000256" key="9">
    <source>
        <dbReference type="ARBA" id="ARBA00023237"/>
    </source>
</evidence>
<protein>
    <submittedName>
        <fullName evidence="15">Outer membrane cobalamin receptor protein</fullName>
    </submittedName>
</protein>
<keyword evidence="8 15" id="KW-0675">Receptor</keyword>
<organism evidence="15">
    <name type="scientific">uncultured Sporomusa sp</name>
    <dbReference type="NCBI Taxonomy" id="307249"/>
    <lineage>
        <taxon>Bacteria</taxon>
        <taxon>Bacillati</taxon>
        <taxon>Bacillota</taxon>
        <taxon>Negativicutes</taxon>
        <taxon>Selenomonadales</taxon>
        <taxon>Sporomusaceae</taxon>
        <taxon>Sporomusa</taxon>
        <taxon>environmental samples</taxon>
    </lineage>
</organism>
<evidence type="ECO:0000313" key="15">
    <source>
        <dbReference type="EMBL" id="SCM81578.1"/>
    </source>
</evidence>
<dbReference type="RefSeq" id="WP_288184569.1">
    <property type="nucleotide sequence ID" value="NZ_LT608335.1"/>
</dbReference>
<dbReference type="AlphaFoldDB" id="A0A212LVN1"/>
<dbReference type="InterPro" id="IPR039426">
    <property type="entry name" value="TonB-dep_rcpt-like"/>
</dbReference>
<keyword evidence="6 11" id="KW-0798">TonB box</keyword>
<comment type="subcellular location">
    <subcellularLocation>
        <location evidence="1 10">Cell outer membrane</location>
        <topology evidence="1 10">Multi-pass membrane protein</topology>
    </subcellularLocation>
</comment>
<dbReference type="EMBL" id="FMJE01000004">
    <property type="protein sequence ID" value="SCM81578.1"/>
    <property type="molecule type" value="Genomic_DNA"/>
</dbReference>
<keyword evidence="3 10" id="KW-1134">Transmembrane beta strand</keyword>
<feature type="domain" description="TonB-dependent receptor-like beta-barrel" evidence="13">
    <location>
        <begin position="206"/>
        <end position="645"/>
    </location>
</feature>
<dbReference type="InterPro" id="IPR012910">
    <property type="entry name" value="Plug_dom"/>
</dbReference>
<dbReference type="Pfam" id="PF07715">
    <property type="entry name" value="Plug"/>
    <property type="match status" value="1"/>
</dbReference>
<dbReference type="PANTHER" id="PTHR30069">
    <property type="entry name" value="TONB-DEPENDENT OUTER MEMBRANE RECEPTOR"/>
    <property type="match status" value="1"/>
</dbReference>
<dbReference type="Gene3D" id="2.40.170.20">
    <property type="entry name" value="TonB-dependent receptor, beta-barrel domain"/>
    <property type="match status" value="1"/>
</dbReference>
<dbReference type="InterPro" id="IPR037066">
    <property type="entry name" value="Plug_dom_sf"/>
</dbReference>
<dbReference type="PROSITE" id="PS52016">
    <property type="entry name" value="TONB_DEPENDENT_REC_3"/>
    <property type="match status" value="1"/>
</dbReference>